<keyword evidence="4" id="KW-0452">Lithium</keyword>
<feature type="binding site" evidence="18">
    <location>
        <position position="208"/>
    </location>
    <ligand>
        <name>Mg(2+)</name>
        <dbReference type="ChEBI" id="CHEBI:18420"/>
        <label>1</label>
        <note>catalytic</note>
    </ligand>
</feature>
<sequence length="503" mass="54914">MFSSSSSSPSPQPPSMPSAIFNKKFHERLFPWSLKSLDPAEKIPDSYIVTEVTEDVLSHTCPDIYKNVTDDQIVIWVDPLDGTAEFTQGLLDHVTVLIGVAVNGEAKGGIIYQPYYNYQAGQGAPLGRCIWGLIGLGSFGFTREVPPPNQNLITTTRSHSDWVVTEAVNSCEPTEIVRVGGAGHKVLLLIEGKVHAYVFASKGCKKWDTCAPEAVLCAIGGSLTDLLGKPILYHSSVQRRNAGGVLATVQNHQWYVDRIPQEIRENFVSDIPSDEMLQSKQQVAEDSVDSAVTSRVQGDLGSSVDPPEFDKFFQSTQPSPSSLCVPNPHPVPSVYPTLTQFLQSTQPSPSSLCVPNIHPVPSVYPTLTQFPLCTQHSPSSFSLPYPHPIPSVYSTLTHFLQSSQPSPSFFSLPNPHPVSSVYSTLTQFLLSTLPSPNFFSLLNPHPVPSVYPTLTQFLQSTQPSPSSFCLPTLTQFLLSIQTFYLSSTHCSADPEKGLARQGK</sequence>
<evidence type="ECO:0000256" key="8">
    <source>
        <dbReference type="ARBA" id="ARBA00040342"/>
    </source>
</evidence>
<gene>
    <name evidence="19" type="ORF">PoB_006214600</name>
</gene>
<dbReference type="GO" id="GO:0004441">
    <property type="term" value="F:inositol-1,4-bisphosphate 1-phosphatase activity"/>
    <property type="evidence" value="ECO:0007669"/>
    <property type="project" value="UniProtKB-EC"/>
</dbReference>
<keyword evidence="5 18" id="KW-0479">Metal-binding</keyword>
<evidence type="ECO:0000256" key="17">
    <source>
        <dbReference type="ARBA" id="ARBA00044554"/>
    </source>
</evidence>
<dbReference type="GO" id="GO:0046872">
    <property type="term" value="F:metal ion binding"/>
    <property type="evidence" value="ECO:0007669"/>
    <property type="project" value="UniProtKB-KW"/>
</dbReference>
<evidence type="ECO:0000256" key="14">
    <source>
        <dbReference type="ARBA" id="ARBA00044484"/>
    </source>
</evidence>
<dbReference type="EC" id="3.1.3.7" evidence="3"/>
<comment type="cofactor">
    <cofactor evidence="1 18">
        <name>Mg(2+)</name>
        <dbReference type="ChEBI" id="CHEBI:18420"/>
    </cofactor>
</comment>
<dbReference type="Gene3D" id="3.30.540.10">
    <property type="entry name" value="Fructose-1,6-Bisphosphatase, subunit A, domain 1"/>
    <property type="match status" value="1"/>
</dbReference>
<organism evidence="19 20">
    <name type="scientific">Plakobranchus ocellatus</name>
    <dbReference type="NCBI Taxonomy" id="259542"/>
    <lineage>
        <taxon>Eukaryota</taxon>
        <taxon>Metazoa</taxon>
        <taxon>Spiralia</taxon>
        <taxon>Lophotrochozoa</taxon>
        <taxon>Mollusca</taxon>
        <taxon>Gastropoda</taxon>
        <taxon>Heterobranchia</taxon>
        <taxon>Euthyneura</taxon>
        <taxon>Panpulmonata</taxon>
        <taxon>Sacoglossa</taxon>
        <taxon>Placobranchoidea</taxon>
        <taxon>Plakobranchidae</taxon>
        <taxon>Plakobranchus</taxon>
    </lineage>
</organism>
<evidence type="ECO:0000256" key="13">
    <source>
        <dbReference type="ARBA" id="ARBA00044479"/>
    </source>
</evidence>
<dbReference type="Gene3D" id="3.40.190.80">
    <property type="match status" value="1"/>
</dbReference>
<evidence type="ECO:0000256" key="5">
    <source>
        <dbReference type="ARBA" id="ARBA00022723"/>
    </source>
</evidence>
<evidence type="ECO:0000256" key="16">
    <source>
        <dbReference type="ARBA" id="ARBA00044544"/>
    </source>
</evidence>
<evidence type="ECO:0000256" key="12">
    <source>
        <dbReference type="ARBA" id="ARBA00044478"/>
    </source>
</evidence>
<dbReference type="Proteomes" id="UP000735302">
    <property type="component" value="Unassembled WGS sequence"/>
</dbReference>
<dbReference type="PANTHER" id="PTHR43028">
    <property type="entry name" value="3'(2'),5'-BISPHOSPHATE NUCLEOTIDASE 1"/>
    <property type="match status" value="1"/>
</dbReference>
<comment type="catalytic activity">
    <reaction evidence="14">
        <text>3'-phosphoadenylyl sulfate + H2O = adenosine 5'-phosphosulfate + phosphate</text>
        <dbReference type="Rhea" id="RHEA:77639"/>
        <dbReference type="ChEBI" id="CHEBI:15377"/>
        <dbReference type="ChEBI" id="CHEBI:43474"/>
        <dbReference type="ChEBI" id="CHEBI:58243"/>
        <dbReference type="ChEBI" id="CHEBI:58339"/>
        <dbReference type="EC" id="3.1.3.7"/>
    </reaction>
    <physiologicalReaction direction="left-to-right" evidence="14">
        <dbReference type="Rhea" id="RHEA:77640"/>
    </physiologicalReaction>
</comment>
<comment type="catalytic activity">
    <reaction evidence="13">
        <text>adenosine 3',5'-bisphosphate + H2O = AMP + phosphate</text>
        <dbReference type="Rhea" id="RHEA:10040"/>
        <dbReference type="ChEBI" id="CHEBI:15377"/>
        <dbReference type="ChEBI" id="CHEBI:43474"/>
        <dbReference type="ChEBI" id="CHEBI:58343"/>
        <dbReference type="ChEBI" id="CHEBI:456215"/>
        <dbReference type="EC" id="3.1.3.7"/>
    </reaction>
    <physiologicalReaction direction="left-to-right" evidence="13">
        <dbReference type="Rhea" id="RHEA:10041"/>
    </physiologicalReaction>
</comment>
<dbReference type="GO" id="GO:0008441">
    <property type="term" value="F:3'(2'),5'-bisphosphate nucleotidase activity"/>
    <property type="evidence" value="ECO:0007669"/>
    <property type="project" value="UniProtKB-EC"/>
</dbReference>
<feature type="binding site" evidence="18">
    <location>
        <position position="80"/>
    </location>
    <ligand>
        <name>Mg(2+)</name>
        <dbReference type="ChEBI" id="CHEBI:18420"/>
        <label>1</label>
        <note>catalytic</note>
    </ligand>
</feature>
<evidence type="ECO:0000256" key="15">
    <source>
        <dbReference type="ARBA" id="ARBA00044519"/>
    </source>
</evidence>
<dbReference type="EMBL" id="BLXT01006999">
    <property type="protein sequence ID" value="GFO35641.1"/>
    <property type="molecule type" value="Genomic_DNA"/>
</dbReference>
<evidence type="ECO:0000256" key="4">
    <source>
        <dbReference type="ARBA" id="ARBA00022671"/>
    </source>
</evidence>
<feature type="binding site" evidence="18">
    <location>
        <position position="78"/>
    </location>
    <ligand>
        <name>Mg(2+)</name>
        <dbReference type="ChEBI" id="CHEBI:18420"/>
        <label>1</label>
        <note>catalytic</note>
    </ligand>
</feature>
<comment type="catalytic activity">
    <reaction evidence="11">
        <text>adenosine 2',5'-bisphosphate + H2O = AMP + phosphate</text>
        <dbReference type="Rhea" id="RHEA:77643"/>
        <dbReference type="ChEBI" id="CHEBI:15377"/>
        <dbReference type="ChEBI" id="CHEBI:43474"/>
        <dbReference type="ChEBI" id="CHEBI:194156"/>
        <dbReference type="ChEBI" id="CHEBI:456215"/>
        <dbReference type="EC" id="3.1.3.7"/>
    </reaction>
    <physiologicalReaction direction="left-to-right" evidence="11">
        <dbReference type="Rhea" id="RHEA:77644"/>
    </physiologicalReaction>
</comment>
<dbReference type="InterPro" id="IPR000760">
    <property type="entry name" value="Inositol_monophosphatase-like"/>
</dbReference>
<dbReference type="InterPro" id="IPR020583">
    <property type="entry name" value="Inositol_monoP_metal-BS"/>
</dbReference>
<dbReference type="PROSITE" id="PS00629">
    <property type="entry name" value="IMP_1"/>
    <property type="match status" value="1"/>
</dbReference>
<reference evidence="19 20" key="1">
    <citation type="journal article" date="2021" name="Elife">
        <title>Chloroplast acquisition without the gene transfer in kleptoplastic sea slugs, Plakobranchus ocellatus.</title>
        <authorList>
            <person name="Maeda T."/>
            <person name="Takahashi S."/>
            <person name="Yoshida T."/>
            <person name="Shimamura S."/>
            <person name="Takaki Y."/>
            <person name="Nagai Y."/>
            <person name="Toyoda A."/>
            <person name="Suzuki Y."/>
            <person name="Arimoto A."/>
            <person name="Ishii H."/>
            <person name="Satoh N."/>
            <person name="Nishiyama T."/>
            <person name="Hasebe M."/>
            <person name="Maruyama T."/>
            <person name="Minagawa J."/>
            <person name="Obokata J."/>
            <person name="Shigenobu S."/>
        </authorList>
    </citation>
    <scope>NUCLEOTIDE SEQUENCE [LARGE SCALE GENOMIC DNA]</scope>
</reference>
<dbReference type="Pfam" id="PF00459">
    <property type="entry name" value="Inositol_P"/>
    <property type="match status" value="1"/>
</dbReference>
<dbReference type="PANTHER" id="PTHR43028:SF5">
    <property type="entry name" value="3'(2'),5'-BISPHOSPHATE NUCLEOTIDASE 1"/>
    <property type="match status" value="1"/>
</dbReference>
<dbReference type="FunFam" id="3.40.190.80:FF:000006">
    <property type="entry name" value="Bisphosphate nucleotidase 1"/>
    <property type="match status" value="1"/>
</dbReference>
<dbReference type="GO" id="GO:0046854">
    <property type="term" value="P:phosphatidylinositol phosphate biosynthetic process"/>
    <property type="evidence" value="ECO:0007669"/>
    <property type="project" value="InterPro"/>
</dbReference>
<proteinExistence type="inferred from homology"/>
<dbReference type="AlphaFoldDB" id="A0AAV4CVC2"/>
<evidence type="ECO:0000313" key="20">
    <source>
        <dbReference type="Proteomes" id="UP000735302"/>
    </source>
</evidence>
<comment type="caution">
    <text evidence="19">The sequence shown here is derived from an EMBL/GenBank/DDBJ whole genome shotgun (WGS) entry which is preliminary data.</text>
</comment>
<comment type="catalytic activity">
    <reaction evidence="10">
        <text>1D-myo-inositol 1,3,4-trisphosphate + H2O = 1D-myo-inositol 3,4-bisphosphate + phosphate</text>
        <dbReference type="Rhea" id="RHEA:70319"/>
        <dbReference type="ChEBI" id="CHEBI:15377"/>
        <dbReference type="ChEBI" id="CHEBI:43474"/>
        <dbReference type="ChEBI" id="CHEBI:58414"/>
        <dbReference type="ChEBI" id="CHEBI:83241"/>
    </reaction>
    <physiologicalReaction direction="left-to-right" evidence="10">
        <dbReference type="Rhea" id="RHEA:70320"/>
    </physiologicalReaction>
</comment>
<dbReference type="EC" id="3.1.3.57" evidence="15"/>
<keyword evidence="20" id="KW-1185">Reference proteome</keyword>
<evidence type="ECO:0000256" key="7">
    <source>
        <dbReference type="ARBA" id="ARBA00022842"/>
    </source>
</evidence>
<dbReference type="PROSITE" id="PS00630">
    <property type="entry name" value="IMP_2"/>
    <property type="match status" value="1"/>
</dbReference>
<evidence type="ECO:0000256" key="3">
    <source>
        <dbReference type="ARBA" id="ARBA00012633"/>
    </source>
</evidence>
<dbReference type="SUPFAM" id="SSF56655">
    <property type="entry name" value="Carbohydrate phosphatase"/>
    <property type="match status" value="1"/>
</dbReference>
<evidence type="ECO:0000256" key="18">
    <source>
        <dbReference type="PIRSR" id="PIRSR600760-2"/>
    </source>
</evidence>
<evidence type="ECO:0000256" key="11">
    <source>
        <dbReference type="ARBA" id="ARBA00044466"/>
    </source>
</evidence>
<comment type="catalytic activity">
    <reaction evidence="12">
        <text>1D-myo-inositol 1,4-bisphosphate + H2O = 1D-myo-inositol 4-phosphate + phosphate</text>
        <dbReference type="Rhea" id="RHEA:15553"/>
        <dbReference type="ChEBI" id="CHEBI:15377"/>
        <dbReference type="ChEBI" id="CHEBI:43474"/>
        <dbReference type="ChEBI" id="CHEBI:58282"/>
        <dbReference type="ChEBI" id="CHEBI:58469"/>
        <dbReference type="EC" id="3.1.3.57"/>
    </reaction>
    <physiologicalReaction direction="left-to-right" evidence="12">
        <dbReference type="Rhea" id="RHEA:15554"/>
    </physiologicalReaction>
</comment>
<dbReference type="InterPro" id="IPR020550">
    <property type="entry name" value="Inositol_monophosphatase_CS"/>
</dbReference>
<keyword evidence="7 18" id="KW-0460">Magnesium</keyword>
<accession>A0AAV4CVC2</accession>
<feature type="binding site" evidence="18">
    <location>
        <position position="81"/>
    </location>
    <ligand>
        <name>Mg(2+)</name>
        <dbReference type="ChEBI" id="CHEBI:18420"/>
        <label>1</label>
        <note>catalytic</note>
    </ligand>
</feature>
<keyword evidence="6" id="KW-0378">Hydrolase</keyword>
<name>A0AAV4CVC2_9GAST</name>
<evidence type="ECO:0000313" key="19">
    <source>
        <dbReference type="EMBL" id="GFO35641.1"/>
    </source>
</evidence>
<evidence type="ECO:0000256" key="2">
    <source>
        <dbReference type="ARBA" id="ARBA00009759"/>
    </source>
</evidence>
<comment type="similarity">
    <text evidence="2">Belongs to the inositol monophosphatase superfamily.</text>
</comment>
<evidence type="ECO:0000256" key="1">
    <source>
        <dbReference type="ARBA" id="ARBA00001946"/>
    </source>
</evidence>
<protein>
    <recommendedName>
        <fullName evidence="8">3'(2'),5'-bisphosphate nucleotidase 1</fullName>
        <ecNumber evidence="15">3.1.3.57</ecNumber>
        <ecNumber evidence="3">3.1.3.7</ecNumber>
    </recommendedName>
    <alternativeName>
        <fullName evidence="16">3'-phosphoadenosine 5'-phosphate phosphatase</fullName>
    </alternativeName>
    <alternativeName>
        <fullName evidence="9">Bisphosphate 3'-nucleotidase 1</fullName>
    </alternativeName>
    <alternativeName>
        <fullName evidence="17">Inositol-polyphosphate 1-phosphatase</fullName>
    </alternativeName>
</protein>
<evidence type="ECO:0000256" key="9">
    <source>
        <dbReference type="ARBA" id="ARBA00041815"/>
    </source>
</evidence>
<evidence type="ECO:0000256" key="10">
    <source>
        <dbReference type="ARBA" id="ARBA00044465"/>
    </source>
</evidence>
<evidence type="ECO:0000256" key="6">
    <source>
        <dbReference type="ARBA" id="ARBA00022801"/>
    </source>
</evidence>
<dbReference type="InterPro" id="IPR050725">
    <property type="entry name" value="CysQ/Inositol_MonoPase"/>
</dbReference>